<proteinExistence type="predicted"/>
<evidence type="ECO:0000313" key="2">
    <source>
        <dbReference type="Proteomes" id="UP001152749"/>
    </source>
</evidence>
<accession>A0A9W4TGD9</accession>
<dbReference type="KEGG" id="fcs:TRV642_1851"/>
<dbReference type="AlphaFoldDB" id="A0A9W4TGD9"/>
<name>A0A9W4TGD9_9FLAO</name>
<dbReference type="EMBL" id="OX336425">
    <property type="protein sequence ID" value="CAI2766789.1"/>
    <property type="molecule type" value="Genomic_DNA"/>
</dbReference>
<dbReference type="Proteomes" id="UP001152749">
    <property type="component" value="Chromosome"/>
</dbReference>
<sequence>MFTTGQRTGVDFTSGKWLLNELDCPKNSKDNLTEKSLEFFKKRLDDRILYIHDVNGLLITRKTNLNPNRLKLKELKDGTGFDFFINISTKKDRSDLSSIELYQDEYSTKKNEASVTLEIYDLNLLQIIYSQKVIGITNKGNTKSMWETEKSSKLIDNITFYKNSDLLMTGALKRIFKDLKKRSVK</sequence>
<reference evidence="1" key="1">
    <citation type="submission" date="2022-09" db="EMBL/GenBank/DDBJ databases">
        <authorList>
            <person name="Duchaud E."/>
        </authorList>
    </citation>
    <scope>NUCLEOTIDE SEQUENCE</scope>
    <source>
        <strain evidence="1">TRV642</strain>
    </source>
</reference>
<organism evidence="1 2">
    <name type="scientific">Flavobacterium collinsii</name>
    <dbReference type="NCBI Taxonomy" id="1114861"/>
    <lineage>
        <taxon>Bacteria</taxon>
        <taxon>Pseudomonadati</taxon>
        <taxon>Bacteroidota</taxon>
        <taxon>Flavobacteriia</taxon>
        <taxon>Flavobacteriales</taxon>
        <taxon>Flavobacteriaceae</taxon>
        <taxon>Flavobacterium</taxon>
    </lineage>
</organism>
<gene>
    <name evidence="1" type="ORF">TRV642_1851</name>
</gene>
<evidence type="ECO:0000313" key="1">
    <source>
        <dbReference type="EMBL" id="CAI2766789.1"/>
    </source>
</evidence>
<protein>
    <submittedName>
        <fullName evidence="1">Uncharacterized protein</fullName>
    </submittedName>
</protein>